<dbReference type="Pfam" id="PF14273">
    <property type="entry name" value="DUF4360"/>
    <property type="match status" value="1"/>
</dbReference>
<dbReference type="Proteomes" id="UP000671828">
    <property type="component" value="Chromosome"/>
</dbReference>
<keyword evidence="1" id="KW-0732">Signal</keyword>
<reference evidence="2" key="1">
    <citation type="submission" date="2021-04" db="EMBL/GenBank/DDBJ databases">
        <title>Saccharothrix algeriensis WGS.</title>
        <authorList>
            <person name="Stuskova K."/>
            <person name="Hakalova E."/>
            <person name="Tebbal A.B."/>
            <person name="Eichmeier A."/>
        </authorList>
    </citation>
    <scope>NUCLEOTIDE SEQUENCE</scope>
    <source>
        <strain evidence="2">NRRL B-24137</strain>
    </source>
</reference>
<gene>
    <name evidence="2" type="ORF">J7S33_26370</name>
</gene>
<proteinExistence type="predicted"/>
<feature type="non-terminal residue" evidence="2">
    <location>
        <position position="283"/>
    </location>
</feature>
<dbReference type="PANTHER" id="PTHR38847:SF1">
    <property type="entry name" value="PSEUDOURIDINE SYNTHASE RSUA_RLUA-LIKE DOMAIN-CONTAINING PROTEIN"/>
    <property type="match status" value="1"/>
</dbReference>
<dbReference type="AlphaFoldDB" id="A0A8T8HW22"/>
<sequence>MLNFVAAAALATSVIIFPPGGAPGTTPPPDHLTIDVVTVNGSGCPAGTAAVAVSPDNKAFTVTYSDFLAQVGVGASPTDFRKNCQLNLRVNVPQGFTYGIAQADYRGFAHLERGASGVERANYYFQGMSPTAYKSHTYNGPLTDDWQATDTTELIAIVYHPCGERRNFNINTELRVNAGTSDTGKTTSFMSMDSTDGSLDTTYHFAWKLCKSPGGPGWRAAARSALPRPLSPVRVVFRRVVRPSRSPGSTLVVHRCGRGAGVRWELRGTSPADPVGPRPRGRT</sequence>
<evidence type="ECO:0000313" key="3">
    <source>
        <dbReference type="Proteomes" id="UP000671828"/>
    </source>
</evidence>
<feature type="signal peptide" evidence="1">
    <location>
        <begin position="1"/>
        <end position="22"/>
    </location>
</feature>
<dbReference type="InterPro" id="IPR025649">
    <property type="entry name" value="DUF4360"/>
</dbReference>
<accession>A0A8T8HW22</accession>
<dbReference type="PANTHER" id="PTHR38847">
    <property type="match status" value="1"/>
</dbReference>
<dbReference type="EMBL" id="CP072788">
    <property type="protein sequence ID" value="QTR02581.1"/>
    <property type="molecule type" value="Genomic_DNA"/>
</dbReference>
<protein>
    <submittedName>
        <fullName evidence="2">DUF4360 domain-containing protein</fullName>
    </submittedName>
</protein>
<evidence type="ECO:0000313" key="2">
    <source>
        <dbReference type="EMBL" id="QTR02581.1"/>
    </source>
</evidence>
<organism evidence="2 3">
    <name type="scientific">Saccharothrix algeriensis</name>
    <dbReference type="NCBI Taxonomy" id="173560"/>
    <lineage>
        <taxon>Bacteria</taxon>
        <taxon>Bacillati</taxon>
        <taxon>Actinomycetota</taxon>
        <taxon>Actinomycetes</taxon>
        <taxon>Pseudonocardiales</taxon>
        <taxon>Pseudonocardiaceae</taxon>
        <taxon>Saccharothrix</taxon>
    </lineage>
</organism>
<feature type="chain" id="PRO_5038547681" evidence="1">
    <location>
        <begin position="23"/>
        <end position="283"/>
    </location>
</feature>
<name>A0A8T8HW22_9PSEU</name>
<evidence type="ECO:0000256" key="1">
    <source>
        <dbReference type="SAM" id="SignalP"/>
    </source>
</evidence>